<accession>A0A2P6MKD5</accession>
<evidence type="ECO:0000313" key="1">
    <source>
        <dbReference type="EMBL" id="PRO66736.1"/>
    </source>
</evidence>
<name>A0A2P6MKD5_ALKUR</name>
<protein>
    <submittedName>
        <fullName evidence="1">Uncharacterized protein</fullName>
    </submittedName>
</protein>
<evidence type="ECO:0000313" key="2">
    <source>
        <dbReference type="Proteomes" id="UP000243650"/>
    </source>
</evidence>
<organism evidence="1 2">
    <name type="scientific">Alkalicoccus urumqiensis</name>
    <name type="common">Bacillus urumqiensis</name>
    <dbReference type="NCBI Taxonomy" id="1548213"/>
    <lineage>
        <taxon>Bacteria</taxon>
        <taxon>Bacillati</taxon>
        <taxon>Bacillota</taxon>
        <taxon>Bacilli</taxon>
        <taxon>Bacillales</taxon>
        <taxon>Bacillaceae</taxon>
        <taxon>Alkalicoccus</taxon>
    </lineage>
</organism>
<dbReference type="Proteomes" id="UP000243650">
    <property type="component" value="Unassembled WGS sequence"/>
</dbReference>
<sequence>MSGTLMNHPGYQSVLVHVLEVVQDFARQNRPSPTIRQLALCAGYSEELILESLEFGTVEPASLLH</sequence>
<keyword evidence="2" id="KW-1185">Reference proteome</keyword>
<proteinExistence type="predicted"/>
<comment type="caution">
    <text evidence="1">The sequence shown here is derived from an EMBL/GenBank/DDBJ whole genome shotgun (WGS) entry which is preliminary data.</text>
</comment>
<gene>
    <name evidence="1" type="ORF">C6I21_02070</name>
</gene>
<dbReference type="AlphaFoldDB" id="A0A2P6MKD5"/>
<reference evidence="1 2" key="1">
    <citation type="submission" date="2018-03" db="EMBL/GenBank/DDBJ databases">
        <title>Bacillus urumqiensis sp. nov., a moderately haloalkaliphilic bacterium isolated from a salt lake.</title>
        <authorList>
            <person name="Zhao B."/>
            <person name="Liao Z."/>
        </authorList>
    </citation>
    <scope>NUCLEOTIDE SEQUENCE [LARGE SCALE GENOMIC DNA]</scope>
    <source>
        <strain evidence="1 2">BZ-SZ-XJ18</strain>
    </source>
</reference>
<dbReference type="EMBL" id="PVNS01000002">
    <property type="protein sequence ID" value="PRO66736.1"/>
    <property type="molecule type" value="Genomic_DNA"/>
</dbReference>